<evidence type="ECO:0000256" key="17">
    <source>
        <dbReference type="ARBA" id="ARBA00023180"/>
    </source>
</evidence>
<evidence type="ECO:0000256" key="13">
    <source>
        <dbReference type="ARBA" id="ARBA00022833"/>
    </source>
</evidence>
<dbReference type="InterPro" id="IPR007484">
    <property type="entry name" value="Peptidase_M28"/>
</dbReference>
<feature type="signal peptide" evidence="22">
    <location>
        <begin position="1"/>
        <end position="23"/>
    </location>
</feature>
<evidence type="ECO:0000256" key="4">
    <source>
        <dbReference type="ARBA" id="ARBA00004613"/>
    </source>
</evidence>
<dbReference type="Pfam" id="PF04389">
    <property type="entry name" value="Peptidase_M28"/>
    <property type="match status" value="1"/>
</dbReference>
<dbReference type="Proteomes" id="UP000199206">
    <property type="component" value="Unassembled WGS sequence"/>
</dbReference>
<comment type="subunit">
    <text evidence="19">Homodimer. The monomeric form is inactive while the homodimer is active.</text>
</comment>
<dbReference type="GO" id="GO:0005576">
    <property type="term" value="C:extracellular region"/>
    <property type="evidence" value="ECO:0007669"/>
    <property type="project" value="UniProtKB-SubCell"/>
</dbReference>
<dbReference type="AlphaFoldDB" id="A0A1H8B8Z8"/>
<dbReference type="STRING" id="1166340.SAMN05192583_1223"/>
<dbReference type="GO" id="GO:0006508">
    <property type="term" value="P:proteolysis"/>
    <property type="evidence" value="ECO:0007669"/>
    <property type="project" value="UniProtKB-KW"/>
</dbReference>
<evidence type="ECO:0000256" key="18">
    <source>
        <dbReference type="ARBA" id="ARBA00023228"/>
    </source>
</evidence>
<dbReference type="EMBL" id="FOCF01000002">
    <property type="protein sequence ID" value="SEM78508.1"/>
    <property type="molecule type" value="Genomic_DNA"/>
</dbReference>
<keyword evidence="25" id="KW-1185">Reference proteome</keyword>
<accession>A0A1H8B8Z8</accession>
<evidence type="ECO:0000256" key="1">
    <source>
        <dbReference type="ARBA" id="ARBA00004240"/>
    </source>
</evidence>
<gene>
    <name evidence="24" type="ORF">SAMN05192583_1223</name>
</gene>
<evidence type="ECO:0000256" key="2">
    <source>
        <dbReference type="ARBA" id="ARBA00004371"/>
    </source>
</evidence>
<keyword evidence="9" id="KW-0479">Metal-binding</keyword>
<evidence type="ECO:0000256" key="10">
    <source>
        <dbReference type="ARBA" id="ARBA00022729"/>
    </source>
</evidence>
<evidence type="ECO:0000256" key="9">
    <source>
        <dbReference type="ARBA" id="ARBA00022723"/>
    </source>
</evidence>
<evidence type="ECO:0000256" key="21">
    <source>
        <dbReference type="SAM" id="MobiDB-lite"/>
    </source>
</evidence>
<feature type="region of interest" description="Disordered" evidence="21">
    <location>
        <begin position="522"/>
        <end position="542"/>
    </location>
</feature>
<evidence type="ECO:0000256" key="16">
    <source>
        <dbReference type="ARBA" id="ARBA00023145"/>
    </source>
</evidence>
<evidence type="ECO:0000256" key="20">
    <source>
        <dbReference type="ARBA" id="ARBA00033328"/>
    </source>
</evidence>
<keyword evidence="17" id="KW-0325">Glycoprotein</keyword>
<evidence type="ECO:0000313" key="25">
    <source>
        <dbReference type="Proteomes" id="UP000199206"/>
    </source>
</evidence>
<feature type="chain" id="PRO_5011451645" description="Carboxypeptidase Q" evidence="22">
    <location>
        <begin position="24"/>
        <end position="542"/>
    </location>
</feature>
<dbReference type="GO" id="GO:0005764">
    <property type="term" value="C:lysosome"/>
    <property type="evidence" value="ECO:0007669"/>
    <property type="project" value="UniProtKB-SubCell"/>
</dbReference>
<reference evidence="25" key="1">
    <citation type="submission" date="2016-10" db="EMBL/GenBank/DDBJ databases">
        <authorList>
            <person name="Varghese N."/>
            <person name="Submissions S."/>
        </authorList>
    </citation>
    <scope>NUCLEOTIDE SEQUENCE [LARGE SCALE GENOMIC DNA]</scope>
    <source>
        <strain evidence="25">S6-262</strain>
    </source>
</reference>
<dbReference type="GO" id="GO:0004180">
    <property type="term" value="F:carboxypeptidase activity"/>
    <property type="evidence" value="ECO:0007669"/>
    <property type="project" value="UniProtKB-KW"/>
</dbReference>
<evidence type="ECO:0000256" key="14">
    <source>
        <dbReference type="ARBA" id="ARBA00023034"/>
    </source>
</evidence>
<keyword evidence="13" id="KW-0862">Zinc</keyword>
<dbReference type="RefSeq" id="WP_093664552.1">
    <property type="nucleotide sequence ID" value="NZ_FOCF01000002.1"/>
</dbReference>
<keyword evidence="12" id="KW-0256">Endoplasmic reticulum</keyword>
<proteinExistence type="predicted"/>
<dbReference type="InterPro" id="IPR039866">
    <property type="entry name" value="CPQ"/>
</dbReference>
<keyword evidence="18" id="KW-0458">Lysosome</keyword>
<keyword evidence="10 22" id="KW-0732">Signal</keyword>
<dbReference type="PANTHER" id="PTHR12053">
    <property type="entry name" value="PROTEASE FAMILY M28 PLASMA GLUTAMATE CARBOXYPEPTIDASE-RELATED"/>
    <property type="match status" value="1"/>
</dbReference>
<dbReference type="OrthoDB" id="9769665at2"/>
<keyword evidence="11" id="KW-0378">Hydrolase</keyword>
<evidence type="ECO:0000256" key="22">
    <source>
        <dbReference type="SAM" id="SignalP"/>
    </source>
</evidence>
<dbReference type="PANTHER" id="PTHR12053:SF3">
    <property type="entry name" value="CARBOXYPEPTIDASE Q"/>
    <property type="match status" value="1"/>
</dbReference>
<evidence type="ECO:0000256" key="3">
    <source>
        <dbReference type="ARBA" id="ARBA00004555"/>
    </source>
</evidence>
<evidence type="ECO:0000256" key="6">
    <source>
        <dbReference type="ARBA" id="ARBA00022525"/>
    </source>
</evidence>
<name>A0A1H8B8Z8_9SPHN</name>
<evidence type="ECO:0000256" key="12">
    <source>
        <dbReference type="ARBA" id="ARBA00022824"/>
    </source>
</evidence>
<protein>
    <recommendedName>
        <fullName evidence="5">Carboxypeptidase Q</fullName>
    </recommendedName>
    <alternativeName>
        <fullName evidence="20">Plasma glutamate carboxypeptidase</fullName>
    </alternativeName>
</protein>
<comment type="subcellular location">
    <subcellularLocation>
        <location evidence="1">Endoplasmic reticulum</location>
    </subcellularLocation>
    <subcellularLocation>
        <location evidence="3">Golgi apparatus</location>
    </subcellularLocation>
    <subcellularLocation>
        <location evidence="2">Lysosome</location>
    </subcellularLocation>
    <subcellularLocation>
        <location evidence="4">Secreted</location>
    </subcellularLocation>
</comment>
<dbReference type="GO" id="GO:0046872">
    <property type="term" value="F:metal ion binding"/>
    <property type="evidence" value="ECO:0007669"/>
    <property type="project" value="UniProtKB-KW"/>
</dbReference>
<evidence type="ECO:0000256" key="15">
    <source>
        <dbReference type="ARBA" id="ARBA00023049"/>
    </source>
</evidence>
<evidence type="ECO:0000256" key="19">
    <source>
        <dbReference type="ARBA" id="ARBA00025833"/>
    </source>
</evidence>
<keyword evidence="16" id="KW-0865">Zymogen</keyword>
<evidence type="ECO:0000256" key="7">
    <source>
        <dbReference type="ARBA" id="ARBA00022645"/>
    </source>
</evidence>
<dbReference type="SUPFAM" id="SSF53187">
    <property type="entry name" value="Zn-dependent exopeptidases"/>
    <property type="match status" value="1"/>
</dbReference>
<keyword evidence="15" id="KW-0482">Metalloprotease</keyword>
<sequence length="542" mass="58764">MRRLLLAATALATLSPALSPAVAQKGRPDTDAALAGILDQGTNHSEVMVTAQQLSDVIGPRLTNSPAMRRAEAWTQAQFARWGLKNVHKEGFEFGRGWSIERSSVRMLTPRPIQLTAIPIAWTPATNGPLTAPVIVAPMKKVEDFDKWRGKLSGKIVMTTLPDTGDEPDEAPFKRLSSEDLSKLDRFQQPTYDPAALDSRLKRLDYAQKLDAFLKSEGAVAYATMSYRDGKLVSGEGYLFGKGETPALPGVQIAAEDYRRLARLAKTGPAPTLEINSDVRFDDSDSRAYNIIAEIPGSDPKAGYVMAGAHLDSWVAGDGSADNGAGSAMIMEAARILAATGVRPKRTIRFALWAGEEQGILGSMAYVEQHLATRGTSADTAGGRGMQRYYGYSNRWPVTPLPGYKDLAAYFNIDNGSGKLRGLYAERNPAVVPIFREWLAPFASMGATTVALRPTGGTDHVFMQQVGVPGFQFIQDPLDYESRIHHSSIDTFDHLKAADMRQGSIVLASILLNAADADKALPRPPVPTQPVVTDPFAYSDEN</sequence>
<keyword evidence="14" id="KW-0333">Golgi apparatus</keyword>
<evidence type="ECO:0000256" key="5">
    <source>
        <dbReference type="ARBA" id="ARBA00014116"/>
    </source>
</evidence>
<evidence type="ECO:0000313" key="24">
    <source>
        <dbReference type="EMBL" id="SEM78508.1"/>
    </source>
</evidence>
<keyword evidence="7" id="KW-0121">Carboxypeptidase</keyword>
<organism evidence="24 25">
    <name type="scientific">Sphingomonas gellani</name>
    <dbReference type="NCBI Taxonomy" id="1166340"/>
    <lineage>
        <taxon>Bacteria</taxon>
        <taxon>Pseudomonadati</taxon>
        <taxon>Pseudomonadota</taxon>
        <taxon>Alphaproteobacteria</taxon>
        <taxon>Sphingomonadales</taxon>
        <taxon>Sphingomonadaceae</taxon>
        <taxon>Sphingomonas</taxon>
    </lineage>
</organism>
<evidence type="ECO:0000256" key="11">
    <source>
        <dbReference type="ARBA" id="ARBA00022801"/>
    </source>
</evidence>
<evidence type="ECO:0000259" key="23">
    <source>
        <dbReference type="Pfam" id="PF04389"/>
    </source>
</evidence>
<feature type="domain" description="Peptidase M28" evidence="23">
    <location>
        <begin position="290"/>
        <end position="502"/>
    </location>
</feature>
<dbReference type="Gene3D" id="3.40.630.10">
    <property type="entry name" value="Zn peptidases"/>
    <property type="match status" value="2"/>
</dbReference>
<keyword evidence="8" id="KW-0645">Protease</keyword>
<keyword evidence="6" id="KW-0964">Secreted</keyword>
<dbReference type="GO" id="GO:0070573">
    <property type="term" value="F:metallodipeptidase activity"/>
    <property type="evidence" value="ECO:0007669"/>
    <property type="project" value="InterPro"/>
</dbReference>
<evidence type="ECO:0000256" key="8">
    <source>
        <dbReference type="ARBA" id="ARBA00022670"/>
    </source>
</evidence>